<keyword evidence="10" id="KW-1185">Reference proteome</keyword>
<reference evidence="9 10" key="1">
    <citation type="submission" date="2019-12" db="EMBL/GenBank/DDBJ databases">
        <authorList>
            <person name="Zhao J."/>
        </authorList>
    </citation>
    <scope>NUCLEOTIDE SEQUENCE [LARGE SCALE GENOMIC DNA]</scope>
    <source>
        <strain evidence="9 10">S-15</strain>
    </source>
</reference>
<evidence type="ECO:0000256" key="3">
    <source>
        <dbReference type="ARBA" id="ARBA00022679"/>
    </source>
</evidence>
<dbReference type="RefSeq" id="WP_160633061.1">
    <property type="nucleotide sequence ID" value="NZ_WWNE01000006.1"/>
</dbReference>
<dbReference type="EMBL" id="WWNE01000006">
    <property type="protein sequence ID" value="NBG66118.1"/>
    <property type="molecule type" value="Genomic_DNA"/>
</dbReference>
<sequence length="538" mass="63014">MKYLSRIKSLLTEYSIGYLIPTIVMGFYFSLLSLNQPLHDFANNYFPALLAVENISPETVLFDIFEFNQYAWSKGYESVIADFYLNSPFTSTLFYPFAWIKNAYYSKLLFNLISVLFFTMSLQLFSKKYLSNNNRFLLLTIPFLFFIPIRNNIEFGQVYILLISLILLGYYYIDSNKKIAGELFLSLSILIKVFPLIYCIPLLISKKWKSIITIFICTLILLSISIPISGSSFWSSYLFEVMPNAINNESTVNFQSNSQSFTVFLKTLFVHDSYYNPEALFDSPTLYRLLSWLFSAFFISIAITTSFQYRKQQFRLLSIWIVVLFLIQSRTATYAQILWLIPAFEIFRGQFSKISKITAFLLLLLICNSPFHWMSELPLFFKFTRMWLSIAFGLMLLIQFKVRLDHMLLKVFLLIFIPFLILLLTKKQNIEESDYVLSKKEYFLIHNFYAKDNHLVYEAIGKNGNEIVHSNIPIEKFDTSACKIEEGQIMYGNQKLTDSYSIKKKPILVNDNLIYYLTDHHSRRGAYTLRQIAIPQKK</sequence>
<evidence type="ECO:0000256" key="1">
    <source>
        <dbReference type="ARBA" id="ARBA00004651"/>
    </source>
</evidence>
<feature type="transmembrane region" description="Helical" evidence="8">
    <location>
        <begin position="15"/>
        <end position="34"/>
    </location>
</feature>
<comment type="subcellular location">
    <subcellularLocation>
        <location evidence="1">Cell membrane</location>
        <topology evidence="1">Multi-pass membrane protein</topology>
    </subcellularLocation>
</comment>
<evidence type="ECO:0000256" key="6">
    <source>
        <dbReference type="ARBA" id="ARBA00023136"/>
    </source>
</evidence>
<keyword evidence="4 8" id="KW-0812">Transmembrane</keyword>
<dbReference type="GO" id="GO:0016758">
    <property type="term" value="F:hexosyltransferase activity"/>
    <property type="evidence" value="ECO:0007669"/>
    <property type="project" value="InterPro"/>
</dbReference>
<keyword evidence="5 8" id="KW-1133">Transmembrane helix</keyword>
<feature type="transmembrane region" description="Helical" evidence="8">
    <location>
        <begin position="386"/>
        <end position="402"/>
    </location>
</feature>
<keyword evidence="3" id="KW-0808">Transferase</keyword>
<evidence type="ECO:0000256" key="8">
    <source>
        <dbReference type="SAM" id="Phobius"/>
    </source>
</evidence>
<keyword evidence="2" id="KW-1003">Cell membrane</keyword>
<organism evidence="9 10">
    <name type="scientific">Acidiluteibacter ferrifornacis</name>
    <dbReference type="NCBI Taxonomy" id="2692424"/>
    <lineage>
        <taxon>Bacteria</taxon>
        <taxon>Pseudomonadati</taxon>
        <taxon>Bacteroidota</taxon>
        <taxon>Flavobacteriia</taxon>
        <taxon>Flavobacteriales</taxon>
        <taxon>Cryomorphaceae</taxon>
        <taxon>Acidiluteibacter</taxon>
    </lineage>
</organism>
<feature type="transmembrane region" description="Helical" evidence="8">
    <location>
        <begin position="408"/>
        <end position="425"/>
    </location>
</feature>
<dbReference type="AlphaFoldDB" id="A0A6N9NHG4"/>
<feature type="transmembrane region" description="Helical" evidence="8">
    <location>
        <begin position="156"/>
        <end position="173"/>
    </location>
</feature>
<name>A0A6N9NHG4_9FLAO</name>
<dbReference type="Pfam" id="PF09594">
    <property type="entry name" value="GT87"/>
    <property type="match status" value="1"/>
</dbReference>
<feature type="transmembrane region" description="Helical" evidence="8">
    <location>
        <begin position="319"/>
        <end position="342"/>
    </location>
</feature>
<evidence type="ECO:0000313" key="10">
    <source>
        <dbReference type="Proteomes" id="UP000470771"/>
    </source>
</evidence>
<feature type="transmembrane region" description="Helical" evidence="8">
    <location>
        <begin position="211"/>
        <end position="234"/>
    </location>
</feature>
<comment type="similarity">
    <text evidence="7">Belongs to the glycosyltransferase 87 family.</text>
</comment>
<proteinExistence type="inferred from homology"/>
<evidence type="ECO:0000256" key="5">
    <source>
        <dbReference type="ARBA" id="ARBA00022989"/>
    </source>
</evidence>
<accession>A0A6N9NHG4</accession>
<feature type="transmembrane region" description="Helical" evidence="8">
    <location>
        <begin position="289"/>
        <end position="307"/>
    </location>
</feature>
<evidence type="ECO:0000256" key="4">
    <source>
        <dbReference type="ARBA" id="ARBA00022692"/>
    </source>
</evidence>
<dbReference type="GO" id="GO:0005886">
    <property type="term" value="C:plasma membrane"/>
    <property type="evidence" value="ECO:0007669"/>
    <property type="project" value="UniProtKB-SubCell"/>
</dbReference>
<feature type="transmembrane region" description="Helical" evidence="8">
    <location>
        <begin position="179"/>
        <end position="204"/>
    </location>
</feature>
<feature type="transmembrane region" description="Helical" evidence="8">
    <location>
        <begin position="108"/>
        <end position="126"/>
    </location>
</feature>
<feature type="transmembrane region" description="Helical" evidence="8">
    <location>
        <begin position="132"/>
        <end position="149"/>
    </location>
</feature>
<dbReference type="Proteomes" id="UP000470771">
    <property type="component" value="Unassembled WGS sequence"/>
</dbReference>
<evidence type="ECO:0000256" key="2">
    <source>
        <dbReference type="ARBA" id="ARBA00022475"/>
    </source>
</evidence>
<comment type="caution">
    <text evidence="9">The sequence shown here is derived from an EMBL/GenBank/DDBJ whole genome shotgun (WGS) entry which is preliminary data.</text>
</comment>
<keyword evidence="6 8" id="KW-0472">Membrane</keyword>
<protein>
    <submittedName>
        <fullName evidence="9">DUF2029 domain-containing protein</fullName>
    </submittedName>
</protein>
<gene>
    <name evidence="9" type="ORF">GQN54_08300</name>
</gene>
<evidence type="ECO:0000256" key="7">
    <source>
        <dbReference type="ARBA" id="ARBA00024033"/>
    </source>
</evidence>
<dbReference type="InterPro" id="IPR018584">
    <property type="entry name" value="GT87"/>
</dbReference>
<evidence type="ECO:0000313" key="9">
    <source>
        <dbReference type="EMBL" id="NBG66118.1"/>
    </source>
</evidence>